<comment type="caution">
    <text evidence="2">The sequence shown here is derived from an EMBL/GenBank/DDBJ whole genome shotgun (WGS) entry which is preliminary data.</text>
</comment>
<evidence type="ECO:0000313" key="3">
    <source>
        <dbReference type="Proteomes" id="UP001457282"/>
    </source>
</evidence>
<proteinExistence type="predicted"/>
<dbReference type="AlphaFoldDB" id="A0AAW1XVH0"/>
<accession>A0AAW1XVH0</accession>
<reference evidence="2 3" key="1">
    <citation type="journal article" date="2023" name="G3 (Bethesda)">
        <title>A chromosome-length genome assembly and annotation of blackberry (Rubus argutus, cv. 'Hillquist').</title>
        <authorList>
            <person name="Bruna T."/>
            <person name="Aryal R."/>
            <person name="Dudchenko O."/>
            <person name="Sargent D.J."/>
            <person name="Mead D."/>
            <person name="Buti M."/>
            <person name="Cavallini A."/>
            <person name="Hytonen T."/>
            <person name="Andres J."/>
            <person name="Pham M."/>
            <person name="Weisz D."/>
            <person name="Mascagni F."/>
            <person name="Usai G."/>
            <person name="Natali L."/>
            <person name="Bassil N."/>
            <person name="Fernandez G.E."/>
            <person name="Lomsadze A."/>
            <person name="Armour M."/>
            <person name="Olukolu B."/>
            <person name="Poorten T."/>
            <person name="Britton C."/>
            <person name="Davik J."/>
            <person name="Ashrafi H."/>
            <person name="Aiden E.L."/>
            <person name="Borodovsky M."/>
            <person name="Worthington M."/>
        </authorList>
    </citation>
    <scope>NUCLEOTIDE SEQUENCE [LARGE SCALE GENOMIC DNA]</scope>
    <source>
        <strain evidence="2">PI 553951</strain>
    </source>
</reference>
<dbReference type="Proteomes" id="UP001457282">
    <property type="component" value="Unassembled WGS sequence"/>
</dbReference>
<evidence type="ECO:0000256" key="1">
    <source>
        <dbReference type="SAM" id="MobiDB-lite"/>
    </source>
</evidence>
<keyword evidence="3" id="KW-1185">Reference proteome</keyword>
<protein>
    <submittedName>
        <fullName evidence="2">Uncharacterized protein</fullName>
    </submittedName>
</protein>
<feature type="compositionally biased region" description="Basic and acidic residues" evidence="1">
    <location>
        <begin position="33"/>
        <end position="42"/>
    </location>
</feature>
<organism evidence="2 3">
    <name type="scientific">Rubus argutus</name>
    <name type="common">Southern blackberry</name>
    <dbReference type="NCBI Taxonomy" id="59490"/>
    <lineage>
        <taxon>Eukaryota</taxon>
        <taxon>Viridiplantae</taxon>
        <taxon>Streptophyta</taxon>
        <taxon>Embryophyta</taxon>
        <taxon>Tracheophyta</taxon>
        <taxon>Spermatophyta</taxon>
        <taxon>Magnoliopsida</taxon>
        <taxon>eudicotyledons</taxon>
        <taxon>Gunneridae</taxon>
        <taxon>Pentapetalae</taxon>
        <taxon>rosids</taxon>
        <taxon>fabids</taxon>
        <taxon>Rosales</taxon>
        <taxon>Rosaceae</taxon>
        <taxon>Rosoideae</taxon>
        <taxon>Rosoideae incertae sedis</taxon>
        <taxon>Rubus</taxon>
    </lineage>
</organism>
<feature type="region of interest" description="Disordered" evidence="1">
    <location>
        <begin position="1"/>
        <end position="104"/>
    </location>
</feature>
<gene>
    <name evidence="2" type="ORF">M0R45_016192</name>
</gene>
<dbReference type="EMBL" id="JBEDUW010000003">
    <property type="protein sequence ID" value="KAK9939497.1"/>
    <property type="molecule type" value="Genomic_DNA"/>
</dbReference>
<sequence>MAGPICFVSSSPSKPYRTFGQPPPVATTVTVERSPKNRDVRPKPSHFPAPIPATSDQTTHWALRPTSPGVLSRQPQAKPPSDGGAPRPANLSPPSLPQITTLGGGSTAWNPAGLPTFGLFLDPFRPDLDFASGIRIDPCIVGNLVVKFCGHRRWSDRRSVGSTRRRLGWRVGARPAPSDGVV</sequence>
<name>A0AAW1XVH0_RUBAR</name>
<evidence type="ECO:0000313" key="2">
    <source>
        <dbReference type="EMBL" id="KAK9939497.1"/>
    </source>
</evidence>